<evidence type="ECO:0000313" key="2">
    <source>
        <dbReference type="EMBL" id="XAN08031.1"/>
    </source>
</evidence>
<dbReference type="SUPFAM" id="SSF48452">
    <property type="entry name" value="TPR-like"/>
    <property type="match status" value="1"/>
</dbReference>
<protein>
    <recommendedName>
        <fullName evidence="4">Tetratricopeptide repeat protein</fullName>
    </recommendedName>
</protein>
<dbReference type="RefSeq" id="WP_425309487.1">
    <property type="nucleotide sequence ID" value="NZ_CP154795.1"/>
</dbReference>
<reference evidence="2 3" key="1">
    <citation type="submission" date="2024-04" db="EMBL/GenBank/DDBJ databases">
        <title>Isolation of an actinomycete strain from pig manure.</title>
        <authorList>
            <person name="Gong T."/>
            <person name="Yu Z."/>
            <person name="An M."/>
            <person name="Wei C."/>
            <person name="Yang W."/>
            <person name="Liu L."/>
        </authorList>
    </citation>
    <scope>NUCLEOTIDE SEQUENCE [LARGE SCALE GENOMIC DNA]</scope>
    <source>
        <strain evidence="2 3">ZF39</strain>
    </source>
</reference>
<organism evidence="2 3">
    <name type="scientific">Ammonicoccus fulvus</name>
    <dbReference type="NCBI Taxonomy" id="3138240"/>
    <lineage>
        <taxon>Bacteria</taxon>
        <taxon>Bacillati</taxon>
        <taxon>Actinomycetota</taxon>
        <taxon>Actinomycetes</taxon>
        <taxon>Propionibacteriales</taxon>
        <taxon>Propionibacteriaceae</taxon>
        <taxon>Ammonicoccus</taxon>
    </lineage>
</organism>
<gene>
    <name evidence="2" type="ORF">AADG42_12195</name>
</gene>
<feature type="region of interest" description="Disordered" evidence="1">
    <location>
        <begin position="220"/>
        <end position="309"/>
    </location>
</feature>
<evidence type="ECO:0000256" key="1">
    <source>
        <dbReference type="SAM" id="MobiDB-lite"/>
    </source>
</evidence>
<evidence type="ECO:0008006" key="4">
    <source>
        <dbReference type="Google" id="ProtNLM"/>
    </source>
</evidence>
<dbReference type="EMBL" id="CP154795">
    <property type="protein sequence ID" value="XAN08031.1"/>
    <property type="molecule type" value="Genomic_DNA"/>
</dbReference>
<dbReference type="Gene3D" id="1.25.40.10">
    <property type="entry name" value="Tetratricopeptide repeat domain"/>
    <property type="match status" value="1"/>
</dbReference>
<proteinExistence type="predicted"/>
<dbReference type="InterPro" id="IPR011990">
    <property type="entry name" value="TPR-like_helical_dom_sf"/>
</dbReference>
<accession>A0ABZ3FTY0</accession>
<evidence type="ECO:0000313" key="3">
    <source>
        <dbReference type="Proteomes" id="UP001442841"/>
    </source>
</evidence>
<keyword evidence="3" id="KW-1185">Reference proteome</keyword>
<name>A0ABZ3FTY0_9ACTN</name>
<dbReference type="Proteomes" id="UP001442841">
    <property type="component" value="Chromosome"/>
</dbReference>
<sequence>MKAELRGLPPEIADKVGLRLLAAGTMLEEDPEGAYAQAKVARRLAARLPIVRAAVAETAYAAGEYQAALTDYRALRRMSGGDEYLPVIADCERALGKPEEALRIAKEAAGARMDQATAIEMCMVEAGARADLGQEAEALRLLERKIRETQHARALNDTSKARLRYAYADLLVNRGEVDQARDWFSAAAKLDRDGVTGADDRIAELDGLVLDFGDDEDEDELDLLADDPDRDDSEDDDFEEDFEEEEDFDDEESDDEESDEDSDVGDEFEDDEFDDSDADDSDEDDSVGDEAEVADDHEDTDQDDKTEDM</sequence>